<dbReference type="Proteomes" id="UP001432027">
    <property type="component" value="Unassembled WGS sequence"/>
</dbReference>
<accession>A0AAV5TG92</accession>
<keyword evidence="2" id="KW-1185">Reference proteome</keyword>
<protein>
    <submittedName>
        <fullName evidence="1">Uncharacterized protein</fullName>
    </submittedName>
</protein>
<evidence type="ECO:0000313" key="1">
    <source>
        <dbReference type="EMBL" id="GMS92655.1"/>
    </source>
</evidence>
<evidence type="ECO:0000313" key="2">
    <source>
        <dbReference type="Proteomes" id="UP001432027"/>
    </source>
</evidence>
<dbReference type="AlphaFoldDB" id="A0AAV5TG92"/>
<gene>
    <name evidence="1" type="ORF">PENTCL1PPCAC_14830</name>
</gene>
<dbReference type="EMBL" id="BTSX01000004">
    <property type="protein sequence ID" value="GMS92655.1"/>
    <property type="molecule type" value="Genomic_DNA"/>
</dbReference>
<sequence>MLRSPGCCYSVYELSTAGIVGIHEICQLLRSNYSENILISKYLKVFCTIYVIYIFAEIGHRSTLLCRSHRYVRVLPDLERMASG</sequence>
<name>A0AAV5TG92_9BILA</name>
<comment type="caution">
    <text evidence="1">The sequence shown here is derived from an EMBL/GenBank/DDBJ whole genome shotgun (WGS) entry which is preliminary data.</text>
</comment>
<organism evidence="1 2">
    <name type="scientific">Pristionchus entomophagus</name>
    <dbReference type="NCBI Taxonomy" id="358040"/>
    <lineage>
        <taxon>Eukaryota</taxon>
        <taxon>Metazoa</taxon>
        <taxon>Ecdysozoa</taxon>
        <taxon>Nematoda</taxon>
        <taxon>Chromadorea</taxon>
        <taxon>Rhabditida</taxon>
        <taxon>Rhabditina</taxon>
        <taxon>Diplogasteromorpha</taxon>
        <taxon>Diplogasteroidea</taxon>
        <taxon>Neodiplogasteridae</taxon>
        <taxon>Pristionchus</taxon>
    </lineage>
</organism>
<reference evidence="1" key="1">
    <citation type="submission" date="2023-10" db="EMBL/GenBank/DDBJ databases">
        <title>Genome assembly of Pristionchus species.</title>
        <authorList>
            <person name="Yoshida K."/>
            <person name="Sommer R.J."/>
        </authorList>
    </citation>
    <scope>NUCLEOTIDE SEQUENCE</scope>
    <source>
        <strain evidence="1">RS0144</strain>
    </source>
</reference>
<proteinExistence type="predicted"/>